<dbReference type="EMBL" id="SGXM01000003">
    <property type="protein sequence ID" value="RZT38395.1"/>
    <property type="molecule type" value="Genomic_DNA"/>
</dbReference>
<dbReference type="InterPro" id="IPR021729">
    <property type="entry name" value="DUF3298"/>
</dbReference>
<comment type="caution">
    <text evidence="2">The sequence shown here is derived from an EMBL/GenBank/DDBJ whole genome shotgun (WGS) entry which is preliminary data.</text>
</comment>
<evidence type="ECO:0000313" key="2">
    <source>
        <dbReference type="EMBL" id="RZT38395.1"/>
    </source>
</evidence>
<dbReference type="CDD" id="cd00085">
    <property type="entry name" value="HNHc"/>
    <property type="match status" value="1"/>
</dbReference>
<dbReference type="Gene3D" id="1.10.30.50">
    <property type="match status" value="1"/>
</dbReference>
<dbReference type="InterPro" id="IPR002711">
    <property type="entry name" value="HNH"/>
</dbReference>
<accession>A0A4Q7RWV0</accession>
<dbReference type="GO" id="GO:0003676">
    <property type="term" value="F:nucleic acid binding"/>
    <property type="evidence" value="ECO:0007669"/>
    <property type="project" value="InterPro"/>
</dbReference>
<dbReference type="OrthoDB" id="9802640at2"/>
<dbReference type="Gene3D" id="3.90.640.20">
    <property type="entry name" value="Heat-shock cognate protein, ATPase"/>
    <property type="match status" value="1"/>
</dbReference>
<dbReference type="RefSeq" id="WP_130391863.1">
    <property type="nucleotide sequence ID" value="NZ_SGXM01000003.1"/>
</dbReference>
<organism evidence="2 3">
    <name type="scientific">Cupriavidus agavae</name>
    <dbReference type="NCBI Taxonomy" id="1001822"/>
    <lineage>
        <taxon>Bacteria</taxon>
        <taxon>Pseudomonadati</taxon>
        <taxon>Pseudomonadota</taxon>
        <taxon>Betaproteobacteria</taxon>
        <taxon>Burkholderiales</taxon>
        <taxon>Burkholderiaceae</taxon>
        <taxon>Cupriavidus</taxon>
    </lineage>
</organism>
<dbReference type="GO" id="GO:0008270">
    <property type="term" value="F:zinc ion binding"/>
    <property type="evidence" value="ECO:0007669"/>
    <property type="project" value="InterPro"/>
</dbReference>
<evidence type="ECO:0000313" key="3">
    <source>
        <dbReference type="Proteomes" id="UP000291078"/>
    </source>
</evidence>
<reference evidence="2 3" key="1">
    <citation type="journal article" date="2015" name="Stand. Genomic Sci.">
        <title>Genomic Encyclopedia of Bacterial and Archaeal Type Strains, Phase III: the genomes of soil and plant-associated and newly described type strains.</title>
        <authorList>
            <person name="Whitman W.B."/>
            <person name="Woyke T."/>
            <person name="Klenk H.P."/>
            <person name="Zhou Y."/>
            <person name="Lilburn T.G."/>
            <person name="Beck B.J."/>
            <person name="De Vos P."/>
            <person name="Vandamme P."/>
            <person name="Eisen J.A."/>
            <person name="Garrity G."/>
            <person name="Hugenholtz P."/>
            <person name="Kyrpides N.C."/>
        </authorList>
    </citation>
    <scope>NUCLEOTIDE SEQUENCE [LARGE SCALE GENOMIC DNA]</scope>
    <source>
        <strain evidence="2 3">ASC-9842</strain>
    </source>
</reference>
<feature type="domain" description="HNH nuclease" evidence="1">
    <location>
        <begin position="14"/>
        <end position="65"/>
    </location>
</feature>
<dbReference type="Pfam" id="PF11738">
    <property type="entry name" value="DUF3298"/>
    <property type="match status" value="1"/>
</dbReference>
<dbReference type="SMART" id="SM00507">
    <property type="entry name" value="HNHc"/>
    <property type="match status" value="1"/>
</dbReference>
<proteinExistence type="predicted"/>
<keyword evidence="3" id="KW-1185">Reference proteome</keyword>
<dbReference type="Proteomes" id="UP000291078">
    <property type="component" value="Unassembled WGS sequence"/>
</dbReference>
<sequence>MNDISKIRPRISAEVRRAVLVEAGHKCAIPRCGHGDVDIHHIVPWEICRKHEYENLIALCPNCHRRAHKDEIDRKSLLLYKAALVATFRDSGEPFFSAPAIEIKRRIYEIEPASSECSFDFEFPDFVDPMTRIVSKNIEAWGFELLTAFHWSQDAEHRNHPIKPDYPICWLTGSYQVIRRDERVVSVRYDIERMAFGAAHRSRETRVQNFVVCPFSPITLDNLLLSAEAIESLAEVVRIRLLRSDETLDPTHVKHGTAPELERFARFVVERSGFTFMFDEYEVASYAQGRQHVYLSFSELSGIFRQELLDLLMESD</sequence>
<dbReference type="InterPro" id="IPR037126">
    <property type="entry name" value="PdaC/RsiV-like_sf"/>
</dbReference>
<name>A0A4Q7RWV0_9BURK</name>
<dbReference type="InterPro" id="IPR003615">
    <property type="entry name" value="HNH_nuc"/>
</dbReference>
<gene>
    <name evidence="2" type="ORF">EV147_2861</name>
</gene>
<evidence type="ECO:0000259" key="1">
    <source>
        <dbReference type="SMART" id="SM00507"/>
    </source>
</evidence>
<dbReference type="Pfam" id="PF01844">
    <property type="entry name" value="HNH"/>
    <property type="match status" value="1"/>
</dbReference>
<dbReference type="GO" id="GO:0004519">
    <property type="term" value="F:endonuclease activity"/>
    <property type="evidence" value="ECO:0007669"/>
    <property type="project" value="InterPro"/>
</dbReference>
<protein>
    <submittedName>
        <fullName evidence="2">Uncharacterized protein DUF3298</fullName>
    </submittedName>
</protein>
<dbReference type="AlphaFoldDB" id="A0A4Q7RWV0"/>